<accession>A0A6B0RVV9</accession>
<evidence type="ECO:0000256" key="1">
    <source>
        <dbReference type="SAM" id="MobiDB-lite"/>
    </source>
</evidence>
<keyword evidence="3" id="KW-1185">Reference proteome</keyword>
<feature type="region of interest" description="Disordered" evidence="1">
    <location>
        <begin position="148"/>
        <end position="177"/>
    </location>
</feature>
<sequence>MSPGTPPPRTPSSGFPRGKDVGGPGDLRRHGWSHLSLKIITRQMPFQVLCLNQLKIFGSFAQKACSEAPLAGLGVDAQSSKVPCVDAADPELDRACEPTFELGPPEPFASAASQSLALVSGNAASYRRAPDPHSRVLWPCSRLPGLAHWPRSSSTEPSPGAMDPERGEPSPGAMDHEHGYLGAASGWGCLNKHEGDDLGEASEGVPGLHMHLAVLAWSPPPFVCGGVYGRQTLTLRHPTFTETALSHPYFSDTSESPSCLFSKWSILYLKFSRSPVGTLNHTLMCVVPPVPFMLDHQLQEEHQDLRGQSDAQSRALKGGEEGSESLKAETANKRHYTCPRAVAETLPSWGEREKPQGLEPHEKERRKLRKPGELCTFKADGGMVPLQSTGSMQGTEQEMFNSKDRMASFTGLFITCSTKLKMEEVIK</sequence>
<dbReference type="EMBL" id="VBQZ03000077">
    <property type="protein sequence ID" value="MXQ91986.1"/>
    <property type="molecule type" value="Genomic_DNA"/>
</dbReference>
<dbReference type="AlphaFoldDB" id="A0A6B0RVV9"/>
<proteinExistence type="predicted"/>
<feature type="region of interest" description="Disordered" evidence="1">
    <location>
        <begin position="1"/>
        <end position="27"/>
    </location>
</feature>
<gene>
    <name evidence="2" type="ORF">E5288_WYG019838</name>
</gene>
<comment type="caution">
    <text evidence="2">The sequence shown here is derived from an EMBL/GenBank/DDBJ whole genome shotgun (WGS) entry which is preliminary data.</text>
</comment>
<protein>
    <submittedName>
        <fullName evidence="2">Uncharacterized protein</fullName>
    </submittedName>
</protein>
<feature type="compositionally biased region" description="Basic and acidic residues" evidence="1">
    <location>
        <begin position="163"/>
        <end position="177"/>
    </location>
</feature>
<dbReference type="Proteomes" id="UP000322234">
    <property type="component" value="Unassembled WGS sequence"/>
</dbReference>
<evidence type="ECO:0000313" key="3">
    <source>
        <dbReference type="Proteomes" id="UP000322234"/>
    </source>
</evidence>
<feature type="compositionally biased region" description="Pro residues" evidence="1">
    <location>
        <begin position="1"/>
        <end position="10"/>
    </location>
</feature>
<evidence type="ECO:0000313" key="2">
    <source>
        <dbReference type="EMBL" id="MXQ91986.1"/>
    </source>
</evidence>
<feature type="compositionally biased region" description="Basic and acidic residues" evidence="1">
    <location>
        <begin position="317"/>
        <end position="332"/>
    </location>
</feature>
<feature type="compositionally biased region" description="Basic and acidic residues" evidence="1">
    <location>
        <begin position="350"/>
        <end position="365"/>
    </location>
</feature>
<name>A0A6B0RVV9_9CETA</name>
<feature type="region of interest" description="Disordered" evidence="1">
    <location>
        <begin position="301"/>
        <end position="369"/>
    </location>
</feature>
<reference evidence="2" key="1">
    <citation type="submission" date="2019-10" db="EMBL/GenBank/DDBJ databases">
        <title>The sequence and de novo assembly of the wild yak genome.</title>
        <authorList>
            <person name="Liu Y."/>
        </authorList>
    </citation>
    <scope>NUCLEOTIDE SEQUENCE [LARGE SCALE GENOMIC DNA]</scope>
    <source>
        <strain evidence="2">WY2019</strain>
    </source>
</reference>
<organism evidence="2 3">
    <name type="scientific">Bos mutus</name>
    <name type="common">wild yak</name>
    <dbReference type="NCBI Taxonomy" id="72004"/>
    <lineage>
        <taxon>Eukaryota</taxon>
        <taxon>Metazoa</taxon>
        <taxon>Chordata</taxon>
        <taxon>Craniata</taxon>
        <taxon>Vertebrata</taxon>
        <taxon>Euteleostomi</taxon>
        <taxon>Mammalia</taxon>
        <taxon>Eutheria</taxon>
        <taxon>Laurasiatheria</taxon>
        <taxon>Artiodactyla</taxon>
        <taxon>Ruminantia</taxon>
        <taxon>Pecora</taxon>
        <taxon>Bovidae</taxon>
        <taxon>Bovinae</taxon>
        <taxon>Bos</taxon>
    </lineage>
</organism>